<name>W4FEH1_APHAT</name>
<dbReference type="EMBL" id="KI913249">
    <property type="protein sequence ID" value="ETV65108.1"/>
    <property type="molecule type" value="Genomic_DNA"/>
</dbReference>
<organism evidence="2">
    <name type="scientific">Aphanomyces astaci</name>
    <name type="common">Crayfish plague agent</name>
    <dbReference type="NCBI Taxonomy" id="112090"/>
    <lineage>
        <taxon>Eukaryota</taxon>
        <taxon>Sar</taxon>
        <taxon>Stramenopiles</taxon>
        <taxon>Oomycota</taxon>
        <taxon>Saprolegniomycetes</taxon>
        <taxon>Saprolegniales</taxon>
        <taxon>Verrucalvaceae</taxon>
        <taxon>Aphanomyces</taxon>
    </lineage>
</organism>
<feature type="region of interest" description="Disordered" evidence="1">
    <location>
        <begin position="56"/>
        <end position="89"/>
    </location>
</feature>
<dbReference type="AlphaFoldDB" id="W4FEH1"/>
<protein>
    <submittedName>
        <fullName evidence="2">Uncharacterized protein</fullName>
    </submittedName>
</protein>
<sequence length="124" mass="13755">MSSGVDALSGVMASSKTLYALNISVRSPTKRMRANCNSFVRRELAAGFDVQVRTDRRPTATVSDEGPRGQGLEKKIKARKVPPPAQPKLRPLDKDFVWPCVTDIRQAQDQHAKFRGFGDRPEGM</sequence>
<evidence type="ECO:0000256" key="1">
    <source>
        <dbReference type="SAM" id="MobiDB-lite"/>
    </source>
</evidence>
<evidence type="ECO:0000313" key="2">
    <source>
        <dbReference type="EMBL" id="ETV65108.1"/>
    </source>
</evidence>
<gene>
    <name evidence="2" type="ORF">H257_18098</name>
</gene>
<reference evidence="2" key="1">
    <citation type="submission" date="2013-12" db="EMBL/GenBank/DDBJ databases">
        <title>The Genome Sequence of Aphanomyces astaci APO3.</title>
        <authorList>
            <consortium name="The Broad Institute Genomics Platform"/>
            <person name="Russ C."/>
            <person name="Tyler B."/>
            <person name="van West P."/>
            <person name="Dieguez-Uribeondo J."/>
            <person name="Young S.K."/>
            <person name="Zeng Q."/>
            <person name="Gargeya S."/>
            <person name="Fitzgerald M."/>
            <person name="Abouelleil A."/>
            <person name="Alvarado L."/>
            <person name="Chapman S.B."/>
            <person name="Gainer-Dewar J."/>
            <person name="Goldberg J."/>
            <person name="Griggs A."/>
            <person name="Gujja S."/>
            <person name="Hansen M."/>
            <person name="Howarth C."/>
            <person name="Imamovic A."/>
            <person name="Ireland A."/>
            <person name="Larimer J."/>
            <person name="McCowan C."/>
            <person name="Murphy C."/>
            <person name="Pearson M."/>
            <person name="Poon T.W."/>
            <person name="Priest M."/>
            <person name="Roberts A."/>
            <person name="Saif S."/>
            <person name="Shea T."/>
            <person name="Sykes S."/>
            <person name="Wortman J."/>
            <person name="Nusbaum C."/>
            <person name="Birren B."/>
        </authorList>
    </citation>
    <scope>NUCLEOTIDE SEQUENCE [LARGE SCALE GENOMIC DNA]</scope>
    <source>
        <strain evidence="2">APO3</strain>
    </source>
</reference>
<feature type="compositionally biased region" description="Basic and acidic residues" evidence="1">
    <location>
        <begin position="65"/>
        <end position="75"/>
    </location>
</feature>
<proteinExistence type="predicted"/>
<dbReference type="VEuPathDB" id="FungiDB:H257_18098"/>
<dbReference type="RefSeq" id="XP_009845411.1">
    <property type="nucleotide sequence ID" value="XM_009847109.1"/>
</dbReference>
<accession>W4FEH1</accession>
<dbReference type="GeneID" id="20820094"/>